<dbReference type="Proteomes" id="UP000805193">
    <property type="component" value="Unassembled WGS sequence"/>
</dbReference>
<organism evidence="1 2">
    <name type="scientific">Ixodes persulcatus</name>
    <name type="common">Taiga tick</name>
    <dbReference type="NCBI Taxonomy" id="34615"/>
    <lineage>
        <taxon>Eukaryota</taxon>
        <taxon>Metazoa</taxon>
        <taxon>Ecdysozoa</taxon>
        <taxon>Arthropoda</taxon>
        <taxon>Chelicerata</taxon>
        <taxon>Arachnida</taxon>
        <taxon>Acari</taxon>
        <taxon>Parasitiformes</taxon>
        <taxon>Ixodida</taxon>
        <taxon>Ixodoidea</taxon>
        <taxon>Ixodidae</taxon>
        <taxon>Ixodinae</taxon>
        <taxon>Ixodes</taxon>
    </lineage>
</organism>
<gene>
    <name evidence="1" type="ORF">HPB47_011854</name>
</gene>
<proteinExistence type="predicted"/>
<reference evidence="1 2" key="1">
    <citation type="journal article" date="2020" name="Cell">
        <title>Large-Scale Comparative Analyses of Tick Genomes Elucidate Their Genetic Diversity and Vector Capacities.</title>
        <authorList>
            <consortium name="Tick Genome and Microbiome Consortium (TIGMIC)"/>
            <person name="Jia N."/>
            <person name="Wang J."/>
            <person name="Shi W."/>
            <person name="Du L."/>
            <person name="Sun Y."/>
            <person name="Zhan W."/>
            <person name="Jiang J.F."/>
            <person name="Wang Q."/>
            <person name="Zhang B."/>
            <person name="Ji P."/>
            <person name="Bell-Sakyi L."/>
            <person name="Cui X.M."/>
            <person name="Yuan T.T."/>
            <person name="Jiang B.G."/>
            <person name="Yang W.F."/>
            <person name="Lam T.T."/>
            <person name="Chang Q.C."/>
            <person name="Ding S.J."/>
            <person name="Wang X.J."/>
            <person name="Zhu J.G."/>
            <person name="Ruan X.D."/>
            <person name="Zhao L."/>
            <person name="Wei J.T."/>
            <person name="Ye R.Z."/>
            <person name="Que T.C."/>
            <person name="Du C.H."/>
            <person name="Zhou Y.H."/>
            <person name="Cheng J.X."/>
            <person name="Dai P.F."/>
            <person name="Guo W.B."/>
            <person name="Han X.H."/>
            <person name="Huang E.J."/>
            <person name="Li L.F."/>
            <person name="Wei W."/>
            <person name="Gao Y.C."/>
            <person name="Liu J.Z."/>
            <person name="Shao H.Z."/>
            <person name="Wang X."/>
            <person name="Wang C.C."/>
            <person name="Yang T.C."/>
            <person name="Huo Q.B."/>
            <person name="Li W."/>
            <person name="Chen H.Y."/>
            <person name="Chen S.E."/>
            <person name="Zhou L.G."/>
            <person name="Ni X.B."/>
            <person name="Tian J.H."/>
            <person name="Sheng Y."/>
            <person name="Liu T."/>
            <person name="Pan Y.S."/>
            <person name="Xia L.Y."/>
            <person name="Li J."/>
            <person name="Zhao F."/>
            <person name="Cao W.C."/>
        </authorList>
    </citation>
    <scope>NUCLEOTIDE SEQUENCE [LARGE SCALE GENOMIC DNA]</scope>
    <source>
        <strain evidence="1">Iper-2018</strain>
    </source>
</reference>
<evidence type="ECO:0000313" key="1">
    <source>
        <dbReference type="EMBL" id="KAG0411019.1"/>
    </source>
</evidence>
<dbReference type="EMBL" id="JABSTQ010011467">
    <property type="protein sequence ID" value="KAG0411019.1"/>
    <property type="molecule type" value="Genomic_DNA"/>
</dbReference>
<name>A0AC60NV48_IXOPE</name>
<accession>A0AC60NV48</accession>
<keyword evidence="2" id="KW-1185">Reference proteome</keyword>
<sequence>MTTPYSESGWCKVTSRTKMRSPVSIRLTRSKTTRGSPSTDMTAPAAPLSVSNRFDQLISTLPDSEPTECECPPIDASKTDSEPPSTSATTLDCPSSSLTLQPSVIPDADLPASEMEGEEGLFQVCRSRKRRRDRQNSDTCSSGSESSPEDPSATSERAPTGKVVLIVPKGGCVSVKSFNAVKLSKELDALCPGGVLKVRPNYRENLLAVDFKTSTSAASLLRISSLCGVPVETYEPRSPAMTVGVIYGVPDTVTDAELQAAVRSDAPLVRIRRPPGSNIVILTFESPSLPERVFVGHVECKVHVYVKRPTQCKTCGRFGHVSGACVSRDTCLRCGANHGGGACTAQKPCCINCGNEHVSTSKLCPMWRERFEVAKYRQTHNVDFKTARAAVLKSRVNDGKLPRQTSVPPSCKPHTWSVRAPASSYLHEPKHRLKEPDGMCSNVAAPPNDNMEIFRPLASLAAYQRRRT</sequence>
<comment type="caution">
    <text evidence="1">The sequence shown here is derived from an EMBL/GenBank/DDBJ whole genome shotgun (WGS) entry which is preliminary data.</text>
</comment>
<evidence type="ECO:0000313" key="2">
    <source>
        <dbReference type="Proteomes" id="UP000805193"/>
    </source>
</evidence>
<protein>
    <submittedName>
        <fullName evidence="1">Uncharacterized protein</fullName>
    </submittedName>
</protein>